<dbReference type="InParanoid" id="W3WII2"/>
<dbReference type="RefSeq" id="XP_007841411.1">
    <property type="nucleotide sequence ID" value="XM_007843220.1"/>
</dbReference>
<keyword evidence="3" id="KW-1185">Reference proteome</keyword>
<dbReference type="InterPro" id="IPR011058">
    <property type="entry name" value="Cyanovirin-N"/>
</dbReference>
<dbReference type="OMA" id="HIGNADG"/>
<dbReference type="Pfam" id="PF08881">
    <property type="entry name" value="CVNH"/>
    <property type="match status" value="1"/>
</dbReference>
<dbReference type="KEGG" id="pfy:PFICI_14639"/>
<dbReference type="AlphaFoldDB" id="W3WII2"/>
<dbReference type="eggNOG" id="ENOG502SPV1">
    <property type="taxonomic scope" value="Eukaryota"/>
</dbReference>
<dbReference type="SMART" id="SM01111">
    <property type="entry name" value="CVNH"/>
    <property type="match status" value="1"/>
</dbReference>
<feature type="domain" description="Cyanovirin-N" evidence="1">
    <location>
        <begin position="4"/>
        <end position="107"/>
    </location>
</feature>
<evidence type="ECO:0000313" key="2">
    <source>
        <dbReference type="EMBL" id="ETS73693.1"/>
    </source>
</evidence>
<dbReference type="EMBL" id="KI912121">
    <property type="protein sequence ID" value="ETS73693.1"/>
    <property type="molecule type" value="Genomic_DNA"/>
</dbReference>
<dbReference type="HOGENOM" id="CLU_144945_0_1_1"/>
<organism evidence="2 3">
    <name type="scientific">Pestalotiopsis fici (strain W106-1 / CGMCC3.15140)</name>
    <dbReference type="NCBI Taxonomy" id="1229662"/>
    <lineage>
        <taxon>Eukaryota</taxon>
        <taxon>Fungi</taxon>
        <taxon>Dikarya</taxon>
        <taxon>Ascomycota</taxon>
        <taxon>Pezizomycotina</taxon>
        <taxon>Sordariomycetes</taxon>
        <taxon>Xylariomycetidae</taxon>
        <taxon>Amphisphaeriales</taxon>
        <taxon>Sporocadaceae</taxon>
        <taxon>Pestalotiopsis</taxon>
    </lineage>
</organism>
<evidence type="ECO:0000313" key="3">
    <source>
        <dbReference type="Proteomes" id="UP000030651"/>
    </source>
</evidence>
<dbReference type="GeneID" id="19279652"/>
<protein>
    <recommendedName>
        <fullName evidence="1">Cyanovirin-N domain-containing protein</fullName>
    </recommendedName>
</protein>
<dbReference type="Proteomes" id="UP000030651">
    <property type="component" value="Unassembled WGS sequence"/>
</dbReference>
<dbReference type="SUPFAM" id="SSF51322">
    <property type="entry name" value="Cyanovirin-N"/>
    <property type="match status" value="1"/>
</dbReference>
<dbReference type="STRING" id="1229662.W3WII2"/>
<reference evidence="3" key="1">
    <citation type="journal article" date="2015" name="BMC Genomics">
        <title>Genomic and transcriptomic analysis of the endophytic fungus Pestalotiopsis fici reveals its lifestyle and high potential for synthesis of natural products.</title>
        <authorList>
            <person name="Wang X."/>
            <person name="Zhang X."/>
            <person name="Liu L."/>
            <person name="Xiang M."/>
            <person name="Wang W."/>
            <person name="Sun X."/>
            <person name="Che Y."/>
            <person name="Guo L."/>
            <person name="Liu G."/>
            <person name="Guo L."/>
            <person name="Wang C."/>
            <person name="Yin W.B."/>
            <person name="Stadler M."/>
            <person name="Zhang X."/>
            <person name="Liu X."/>
        </authorList>
    </citation>
    <scope>NUCLEOTIDE SEQUENCE [LARGE SCALE GENOMIC DNA]</scope>
    <source>
        <strain evidence="3">W106-1 / CGMCC3.15140</strain>
    </source>
</reference>
<name>W3WII2_PESFW</name>
<dbReference type="PANTHER" id="PTHR42076">
    <property type="entry name" value="CYANOVIRIN-N HOMOLOG"/>
    <property type="match status" value="1"/>
</dbReference>
<evidence type="ECO:0000259" key="1">
    <source>
        <dbReference type="SMART" id="SM01111"/>
    </source>
</evidence>
<proteinExistence type="predicted"/>
<sequence>MAGNFFATAEGLRLEDGHFLRARLQRIDGEWVDTEINLNEHIGNADGHFEWNSSGFANSAEDIYLSVEGTGPVAVLRARLRREDGEWENRDLNLSERLANNDGQFHVSILLCPTIFEPRSLTLNSSVE</sequence>
<accession>W3WII2</accession>
<dbReference type="Gene3D" id="2.30.60.10">
    <property type="entry name" value="Cyanovirin-N"/>
    <property type="match status" value="1"/>
</dbReference>
<dbReference type="OrthoDB" id="2441380at2759"/>
<gene>
    <name evidence="2" type="ORF">PFICI_14639</name>
</gene>
<dbReference type="PANTHER" id="PTHR42076:SF1">
    <property type="entry name" value="CYANOVIRIN-N DOMAIN-CONTAINING PROTEIN"/>
    <property type="match status" value="1"/>
</dbReference>
<dbReference type="InterPro" id="IPR036673">
    <property type="entry name" value="Cyanovirin-N_sf"/>
</dbReference>